<reference evidence="2" key="2">
    <citation type="submission" date="2018-02" db="EMBL/GenBank/DDBJ databases">
        <title>Complete genome sequence of the Methanococcus maripaludis type strain JJ (DSM 2067), a model for selenoprotein synthesis in Archaea.</title>
        <authorList>
            <person name="Poehlein A."/>
            <person name="Heym D."/>
            <person name="Quitzke V."/>
            <person name="Fersch J."/>
            <person name="Daniel R."/>
            <person name="Rother M."/>
        </authorList>
    </citation>
    <scope>NUCLEOTIDE SEQUENCE [LARGE SCALE GENOMIC DNA]</scope>
    <source>
        <strain evidence="2">DSM 2067</strain>
    </source>
</reference>
<dbReference type="CDD" id="cd00077">
    <property type="entry name" value="HDc"/>
    <property type="match status" value="1"/>
</dbReference>
<dbReference type="SMART" id="SM00471">
    <property type="entry name" value="HDc"/>
    <property type="match status" value="1"/>
</dbReference>
<sequence length="458" mass="52453">MSKLKIIRDPIHKDIKLNEEEISIVDMPEIQRLRNIKQTGLTCLVYPSANHTRFEHSIGTMHVAGEIAKNLENIDKNLTKIVALLHDIGHPPFSHTLEVAGYDHEEFTKEKIKRMNFENYTSKEVLDVYSSKGLEGSLIHGDVDADRMDYLVRDSHHTGVAYGSIDIPRLIRSIVVIEDTNKLGIIEKGRTTVESLLTARYQMYPTVYMHPTSRISETMIKNATIDAIKDDIFKLRDLSLMDDIDLICTLRRSEGSSNEIMRKIDARDLFKSISVQRYNELSPKERWNLINLSENELGIIENEMSDFFGSRIFLDIPKPPKMAEHRITVIMGDKKQRLDEISPLAESLKDAYKKSWSVMVYSEPETAKKSSEIVKDKNKFLFDFISDEIIENNILNVLNEQGTVQGVTKLAGLVKKSPNDTEFHSELQKLIFCGLVDKKVEPVRGTYRYDYTAAKLDN</sequence>
<dbReference type="Pfam" id="PF19276">
    <property type="entry name" value="HD_assoc_2"/>
    <property type="match status" value="1"/>
</dbReference>
<feature type="domain" description="HD" evidence="1">
    <location>
        <begin position="53"/>
        <end position="151"/>
    </location>
</feature>
<dbReference type="GO" id="GO:0006203">
    <property type="term" value="P:dGTP catabolic process"/>
    <property type="evidence" value="ECO:0007669"/>
    <property type="project" value="TreeGrafter"/>
</dbReference>
<dbReference type="GO" id="GO:0008832">
    <property type="term" value="F:dGTPase activity"/>
    <property type="evidence" value="ECO:0007669"/>
    <property type="project" value="TreeGrafter"/>
</dbReference>
<dbReference type="InterPro" id="IPR006674">
    <property type="entry name" value="HD_domain"/>
</dbReference>
<evidence type="ECO:0000313" key="2">
    <source>
        <dbReference type="EMBL" id="AVB76319.1"/>
    </source>
</evidence>
<dbReference type="EMBL" id="JACDUO010000003">
    <property type="protein sequence ID" value="MBA2864872.1"/>
    <property type="molecule type" value="Genomic_DNA"/>
</dbReference>
<name>A0A2L1CAG0_METMI</name>
<evidence type="ECO:0000259" key="1">
    <source>
        <dbReference type="PROSITE" id="PS51831"/>
    </source>
</evidence>
<dbReference type="InterPro" id="IPR045509">
    <property type="entry name" value="HD_assoc_2"/>
</dbReference>
<dbReference type="Gene3D" id="1.10.3210.10">
    <property type="entry name" value="Hypothetical protein af1432"/>
    <property type="match status" value="1"/>
</dbReference>
<evidence type="ECO:0000313" key="4">
    <source>
        <dbReference type="EMBL" id="MBB6497589.1"/>
    </source>
</evidence>
<dbReference type="PANTHER" id="PTHR11373">
    <property type="entry name" value="DEOXYNUCLEOSIDE TRIPHOSPHATE TRIPHOSPHOHYDROLASE"/>
    <property type="match status" value="1"/>
</dbReference>
<dbReference type="KEGG" id="mmad:MMJJ_09100"/>
<keyword evidence="2" id="KW-0378">Hydrolase</keyword>
<dbReference type="AlphaFoldDB" id="A0A2L1CAG0"/>
<reference evidence="5" key="1">
    <citation type="journal article" date="2018" name="Genome Announc.">
        <title>Complete Genome Sequence of the Methanococcus maripaludis Type Strain JJ (DSM 2067), a Model for Selenoprotein Synthesis in Archaea.</title>
        <authorList>
            <person name="Poehlein A."/>
            <person name="Heym D."/>
            <person name="Quitzke V."/>
            <person name="Fersch J."/>
            <person name="Daniel R."/>
            <person name="Rother M."/>
        </authorList>
    </citation>
    <scope>NUCLEOTIDE SEQUENCE [LARGE SCALE GENOMIC DNA]</scope>
    <source>
        <strain evidence="5">DSM 2067</strain>
    </source>
</reference>
<gene>
    <name evidence="3" type="ORF">HNP94_001900</name>
    <name evidence="4" type="ORF">HNP96_001637</name>
    <name evidence="2" type="ORF">MMJJ_09100</name>
</gene>
<dbReference type="PROSITE" id="PS51831">
    <property type="entry name" value="HD"/>
    <property type="match status" value="1"/>
</dbReference>
<dbReference type="GeneID" id="36101998"/>
<protein>
    <submittedName>
        <fullName evidence="2">Deoxyguanosinetriphosphate triphosphohydrolase-like protein</fullName>
    </submittedName>
</protein>
<dbReference type="Proteomes" id="UP000567099">
    <property type="component" value="Unassembled WGS sequence"/>
</dbReference>
<proteinExistence type="predicted"/>
<dbReference type="RefSeq" id="WP_104837867.1">
    <property type="nucleotide sequence ID" value="NZ_CP026606.1"/>
</dbReference>
<dbReference type="PANTHER" id="PTHR11373:SF4">
    <property type="entry name" value="DEOXYNUCLEOSIDE TRIPHOSPHATE TRIPHOSPHOHYDROLASE SAMHD1"/>
    <property type="match status" value="1"/>
</dbReference>
<reference evidence="4 7" key="3">
    <citation type="submission" date="2020-08" db="EMBL/GenBank/DDBJ databases">
        <title>Genomic Encyclopedia of Type Strains, Phase IV (KMG-V): Genome sequencing to study the core and pangenomes of soil and plant-associated prokaryotes.</title>
        <authorList>
            <person name="Whitman W."/>
        </authorList>
    </citation>
    <scope>NUCLEOTIDE SEQUENCE [LARGE SCALE GENOMIC DNA]</scope>
    <source>
        <strain evidence="3 6">C13</strain>
        <strain evidence="4 7">D1</strain>
    </source>
</reference>
<dbReference type="SUPFAM" id="SSF109604">
    <property type="entry name" value="HD-domain/PDEase-like"/>
    <property type="match status" value="1"/>
</dbReference>
<dbReference type="Proteomes" id="UP000239462">
    <property type="component" value="Chromosome"/>
</dbReference>
<dbReference type="Pfam" id="PF01966">
    <property type="entry name" value="HD"/>
    <property type="match status" value="1"/>
</dbReference>
<evidence type="ECO:0000313" key="6">
    <source>
        <dbReference type="Proteomes" id="UP000567099"/>
    </source>
</evidence>
<dbReference type="InterPro" id="IPR003607">
    <property type="entry name" value="HD/PDEase_dom"/>
</dbReference>
<evidence type="ECO:0000313" key="5">
    <source>
        <dbReference type="Proteomes" id="UP000239462"/>
    </source>
</evidence>
<dbReference type="Proteomes" id="UP000590564">
    <property type="component" value="Unassembled WGS sequence"/>
</dbReference>
<dbReference type="InterPro" id="IPR050135">
    <property type="entry name" value="dGTPase-like"/>
</dbReference>
<evidence type="ECO:0000313" key="7">
    <source>
        <dbReference type="Proteomes" id="UP000590564"/>
    </source>
</evidence>
<organism evidence="2 5">
    <name type="scientific">Methanococcus maripaludis</name>
    <name type="common">Methanococcus deltae</name>
    <dbReference type="NCBI Taxonomy" id="39152"/>
    <lineage>
        <taxon>Archaea</taxon>
        <taxon>Methanobacteriati</taxon>
        <taxon>Methanobacteriota</taxon>
        <taxon>Methanomada group</taxon>
        <taxon>Methanococci</taxon>
        <taxon>Methanococcales</taxon>
        <taxon>Methanococcaceae</taxon>
        <taxon>Methanococcus</taxon>
    </lineage>
</organism>
<dbReference type="EMBL" id="CP026606">
    <property type="protein sequence ID" value="AVB76319.1"/>
    <property type="molecule type" value="Genomic_DNA"/>
</dbReference>
<accession>A0A2L1CAG0</accession>
<evidence type="ECO:0000313" key="3">
    <source>
        <dbReference type="EMBL" id="MBA2864872.1"/>
    </source>
</evidence>
<dbReference type="EMBL" id="JACHED010000004">
    <property type="protein sequence ID" value="MBB6497589.1"/>
    <property type="molecule type" value="Genomic_DNA"/>
</dbReference>